<dbReference type="Pfam" id="PF16916">
    <property type="entry name" value="ZT_dimer"/>
    <property type="match status" value="3"/>
</dbReference>
<organism evidence="10 11">
    <name type="scientific">Granulicella cerasi</name>
    <dbReference type="NCBI Taxonomy" id="741063"/>
    <lineage>
        <taxon>Bacteria</taxon>
        <taxon>Pseudomonadati</taxon>
        <taxon>Acidobacteriota</taxon>
        <taxon>Terriglobia</taxon>
        <taxon>Terriglobales</taxon>
        <taxon>Acidobacteriaceae</taxon>
        <taxon>Granulicella</taxon>
    </lineage>
</organism>
<dbReference type="InterPro" id="IPR050291">
    <property type="entry name" value="CDF_Transporter"/>
</dbReference>
<dbReference type="NCBIfam" id="TIGR01297">
    <property type="entry name" value="CDF"/>
    <property type="match status" value="1"/>
</dbReference>
<dbReference type="InterPro" id="IPR002524">
    <property type="entry name" value="Cation_efflux"/>
</dbReference>
<feature type="domain" description="Cation efflux protein cytoplasmic" evidence="9">
    <location>
        <begin position="403"/>
        <end position="475"/>
    </location>
</feature>
<comment type="similarity">
    <text evidence="2">Belongs to the cation diffusion facilitator (CDF) transporter (TC 2.A.4) family.</text>
</comment>
<dbReference type="EMBL" id="JBHSWI010000001">
    <property type="protein sequence ID" value="MFC6644853.1"/>
    <property type="molecule type" value="Genomic_DNA"/>
</dbReference>
<keyword evidence="3" id="KW-0813">Transport</keyword>
<feature type="transmembrane region" description="Helical" evidence="7">
    <location>
        <begin position="193"/>
        <end position="211"/>
    </location>
</feature>
<dbReference type="InterPro" id="IPR036837">
    <property type="entry name" value="Cation_efflux_CTD_sf"/>
</dbReference>
<evidence type="ECO:0000256" key="6">
    <source>
        <dbReference type="ARBA" id="ARBA00023136"/>
    </source>
</evidence>
<dbReference type="RefSeq" id="WP_263372596.1">
    <property type="nucleotide sequence ID" value="NZ_JAGSYD010000006.1"/>
</dbReference>
<dbReference type="PANTHER" id="PTHR43840">
    <property type="entry name" value="MITOCHONDRIAL METAL TRANSPORTER 1-RELATED"/>
    <property type="match status" value="1"/>
</dbReference>
<comment type="caution">
    <text evidence="10">The sequence shown here is derived from an EMBL/GenBank/DDBJ whole genome shotgun (WGS) entry which is preliminary data.</text>
</comment>
<evidence type="ECO:0000259" key="9">
    <source>
        <dbReference type="Pfam" id="PF16916"/>
    </source>
</evidence>
<evidence type="ECO:0000313" key="10">
    <source>
        <dbReference type="EMBL" id="MFC6644853.1"/>
    </source>
</evidence>
<gene>
    <name evidence="10" type="ORF">ACFQBQ_04450</name>
</gene>
<evidence type="ECO:0000313" key="11">
    <source>
        <dbReference type="Proteomes" id="UP001596391"/>
    </source>
</evidence>
<dbReference type="SUPFAM" id="SSF161111">
    <property type="entry name" value="Cation efflux protein transmembrane domain-like"/>
    <property type="match status" value="1"/>
</dbReference>
<feature type="domain" description="Cation efflux protein cytoplasmic" evidence="9">
    <location>
        <begin position="323"/>
        <end position="381"/>
    </location>
</feature>
<dbReference type="InterPro" id="IPR027469">
    <property type="entry name" value="Cation_efflux_TMD_sf"/>
</dbReference>
<dbReference type="Gene3D" id="1.20.1510.10">
    <property type="entry name" value="Cation efflux protein transmembrane domain"/>
    <property type="match status" value="1"/>
</dbReference>
<dbReference type="SUPFAM" id="SSF160240">
    <property type="entry name" value="Cation efflux protein cytoplasmic domain-like"/>
    <property type="match status" value="3"/>
</dbReference>
<dbReference type="InterPro" id="IPR058533">
    <property type="entry name" value="Cation_efflux_TM"/>
</dbReference>
<evidence type="ECO:0000256" key="7">
    <source>
        <dbReference type="SAM" id="Phobius"/>
    </source>
</evidence>
<dbReference type="Pfam" id="PF01545">
    <property type="entry name" value="Cation_efflux"/>
    <property type="match status" value="1"/>
</dbReference>
<protein>
    <submittedName>
        <fullName evidence="10">Cation-efflux pump</fullName>
    </submittedName>
</protein>
<reference evidence="11" key="1">
    <citation type="journal article" date="2019" name="Int. J. Syst. Evol. Microbiol.">
        <title>The Global Catalogue of Microorganisms (GCM) 10K type strain sequencing project: providing services to taxonomists for standard genome sequencing and annotation.</title>
        <authorList>
            <consortium name="The Broad Institute Genomics Platform"/>
            <consortium name="The Broad Institute Genome Sequencing Center for Infectious Disease"/>
            <person name="Wu L."/>
            <person name="Ma J."/>
        </authorList>
    </citation>
    <scope>NUCLEOTIDE SEQUENCE [LARGE SCALE GENOMIC DNA]</scope>
    <source>
        <strain evidence="11">CGMCC 1.16026</strain>
    </source>
</reference>
<dbReference type="PANTHER" id="PTHR43840:SF15">
    <property type="entry name" value="MITOCHONDRIAL METAL TRANSPORTER 1-RELATED"/>
    <property type="match status" value="1"/>
</dbReference>
<evidence type="ECO:0000256" key="4">
    <source>
        <dbReference type="ARBA" id="ARBA00022692"/>
    </source>
</evidence>
<accession>A0ABW1Z6Z3</accession>
<evidence type="ECO:0000256" key="5">
    <source>
        <dbReference type="ARBA" id="ARBA00022989"/>
    </source>
</evidence>
<keyword evidence="11" id="KW-1185">Reference proteome</keyword>
<evidence type="ECO:0000259" key="8">
    <source>
        <dbReference type="Pfam" id="PF01545"/>
    </source>
</evidence>
<feature type="transmembrane region" description="Helical" evidence="7">
    <location>
        <begin position="15"/>
        <end position="41"/>
    </location>
</feature>
<feature type="domain" description="Cation efflux protein cytoplasmic" evidence="9">
    <location>
        <begin position="231"/>
        <end position="298"/>
    </location>
</feature>
<dbReference type="Gene3D" id="3.30.70.1350">
    <property type="entry name" value="Cation efflux protein, cytoplasmic domain"/>
    <property type="match status" value="3"/>
</dbReference>
<proteinExistence type="inferred from homology"/>
<evidence type="ECO:0000256" key="3">
    <source>
        <dbReference type="ARBA" id="ARBA00022448"/>
    </source>
</evidence>
<evidence type="ECO:0000256" key="1">
    <source>
        <dbReference type="ARBA" id="ARBA00004141"/>
    </source>
</evidence>
<keyword evidence="6 7" id="KW-0472">Membrane</keyword>
<sequence>MTVESTNEASESKRAAALASLVAATAITLLKLVTGVLTGSLGMFSEAAHSGIDLVASGVTLLAVRASDRPADDDHNYGHGKVENLSAAFEILLMLGSCGWIAYEAVSRLRHPDHLHLAFSPWPFVVLGCSIAVDLTRSRALHKAAKEHQSEALEADAIHFGTDIWSASAVMLGLACSYIGQRFGIAALDFADPIAALIVAGIILFVTLRLARITIDSLTDATPLEVRQQRHRDIVRELERITDVLSVERLRVRRSGPKYFVDMTLGLPRNLTFQRAEQVTLAARYAVQQFLPDADVVVSTLAAVASSESVFDRVRAVAARANLSIHDVTVQQIDGSLHVEQHLEVPETMTLREAHDVASRLEADIRHDVPEVRSLLTHIESEPSTIDEAASGPPAAALERNFLKVAREFRDIIDVHEIRVTRSHGGAAHGLQISCHCTLPDGMAMDRVHAVITDLEAAFRHDHPDVTRVFIHPEPATDNCHEEPVAISLSADPR</sequence>
<comment type="subcellular location">
    <subcellularLocation>
        <location evidence="1">Membrane</location>
        <topology evidence="1">Multi-pass membrane protein</topology>
    </subcellularLocation>
</comment>
<evidence type="ECO:0000256" key="2">
    <source>
        <dbReference type="ARBA" id="ARBA00008114"/>
    </source>
</evidence>
<feature type="domain" description="Cation efflux protein transmembrane" evidence="8">
    <location>
        <begin position="18"/>
        <end position="218"/>
    </location>
</feature>
<dbReference type="Proteomes" id="UP001596391">
    <property type="component" value="Unassembled WGS sequence"/>
</dbReference>
<name>A0ABW1Z6Z3_9BACT</name>
<keyword evidence="5 7" id="KW-1133">Transmembrane helix</keyword>
<keyword evidence="4 7" id="KW-0812">Transmembrane</keyword>
<dbReference type="InterPro" id="IPR027470">
    <property type="entry name" value="Cation_efflux_CTD"/>
</dbReference>